<dbReference type="GO" id="GO:0003864">
    <property type="term" value="F:3-methyl-2-oxobutanoate hydroxymethyltransferase activity"/>
    <property type="evidence" value="ECO:0007669"/>
    <property type="project" value="UniProtKB-UniRule"/>
</dbReference>
<comment type="pathway">
    <text evidence="1 8">Cofactor biosynthesis; (R)-pantothenate biosynthesis; (R)-pantoate from 3-methyl-2-oxobutanoate: step 1/2.</text>
</comment>
<comment type="subunit">
    <text evidence="3 8">Homodecamer; pentamer of dimers.</text>
</comment>
<dbReference type="InterPro" id="IPR040442">
    <property type="entry name" value="Pyrv_kinase-like_dom_sf"/>
</dbReference>
<dbReference type="CDD" id="cd06557">
    <property type="entry name" value="KPHMT-like"/>
    <property type="match status" value="1"/>
</dbReference>
<dbReference type="NCBIfam" id="TIGR00222">
    <property type="entry name" value="panB"/>
    <property type="match status" value="1"/>
</dbReference>
<dbReference type="PIRSF" id="PIRSF000388">
    <property type="entry name" value="Pantoate_hydroxy_MeTrfase"/>
    <property type="match status" value="1"/>
</dbReference>
<dbReference type="GO" id="GO:0015940">
    <property type="term" value="P:pantothenate biosynthetic process"/>
    <property type="evidence" value="ECO:0007669"/>
    <property type="project" value="UniProtKB-UniRule"/>
</dbReference>
<comment type="function">
    <text evidence="7 8">Catalyzes the reversible reaction in which hydroxymethyl group from 5,10-methylenetetrahydrofolate is transferred onto alpha-ketoisovalerate to form ketopantoate.</text>
</comment>
<evidence type="ECO:0000313" key="12">
    <source>
        <dbReference type="EMBL" id="OUM73847.1"/>
    </source>
</evidence>
<comment type="catalytic activity">
    <reaction evidence="8">
        <text>(6R)-5,10-methylene-5,6,7,8-tetrahydrofolate + 3-methyl-2-oxobutanoate + H2O = 2-dehydropantoate + (6S)-5,6,7,8-tetrahydrofolate</text>
        <dbReference type="Rhea" id="RHEA:11824"/>
        <dbReference type="ChEBI" id="CHEBI:11561"/>
        <dbReference type="ChEBI" id="CHEBI:11851"/>
        <dbReference type="ChEBI" id="CHEBI:15377"/>
        <dbReference type="ChEBI" id="CHEBI:15636"/>
        <dbReference type="ChEBI" id="CHEBI:57453"/>
        <dbReference type="EC" id="2.1.2.11"/>
    </reaction>
</comment>
<comment type="subcellular location">
    <subcellularLocation>
        <location evidence="8">Cytoplasm</location>
    </subcellularLocation>
</comment>
<dbReference type="AlphaFoldDB" id="A0A1Y3P221"/>
<protein>
    <recommendedName>
        <fullName evidence="8">3-methyl-2-oxobutanoate hydroxymethyltransferase</fullName>
        <ecNumber evidence="8">2.1.2.11</ecNumber>
    </recommendedName>
    <alternativeName>
        <fullName evidence="8">Ketopantoate hydroxymethyltransferase</fullName>
        <shortName evidence="8">KPHMT</shortName>
    </alternativeName>
</protein>
<dbReference type="EMBL" id="LOHF01000007">
    <property type="protein sequence ID" value="OUM73847.1"/>
    <property type="molecule type" value="Genomic_DNA"/>
</dbReference>
<keyword evidence="8" id="KW-0963">Cytoplasm</keyword>
<keyword evidence="4 8" id="KW-0566">Pantothenate biosynthesis</keyword>
<dbReference type="Gene3D" id="3.20.20.60">
    <property type="entry name" value="Phosphoenolpyruvate-binding domains"/>
    <property type="match status" value="1"/>
</dbReference>
<dbReference type="FunFam" id="3.20.20.60:FF:000003">
    <property type="entry name" value="3-methyl-2-oxobutanoate hydroxymethyltransferase"/>
    <property type="match status" value="1"/>
</dbReference>
<keyword evidence="12" id="KW-0489">Methyltransferase</keyword>
<comment type="cofactor">
    <cofactor evidence="8 11">
        <name>Mg(2+)</name>
        <dbReference type="ChEBI" id="CHEBI:18420"/>
    </cofactor>
    <text evidence="8 11">Binds 1 Mg(2+) ion per subunit.</text>
</comment>
<sequence length="266" mass="28106">MPDITVTSLQALKQKGEKITMLTCYDATFAHAANEAGVEILLVGDSLGMVLQGHDSTLPVTTADMAYHVASVKRGNQGALIMADLPFMSYATLEQTYANSAALMQAGAHMVKIEGAAWLAESIRLLADRGIPVCAHMGLTPQSVNVLGGYKVQGRLEIQARQMRADAITLEQSGAAMILLECVPSELAQEISHAVKIPVIGIGAGSATDGQVLVMHDMLGLSITGRVPKFVKNFMVGQPDIQAALRAYVSAVKDVSFPGTEHGFSA</sequence>
<feature type="binding site" evidence="8 10">
    <location>
        <begin position="45"/>
        <end position="46"/>
    </location>
    <ligand>
        <name>3-methyl-2-oxobutanoate</name>
        <dbReference type="ChEBI" id="CHEBI:11851"/>
    </ligand>
</feature>
<reference evidence="12 13" key="1">
    <citation type="journal article" date="2017" name="Syst. Appl. Microbiol.">
        <title>Pseudomonas caspiana sp. nov., a citrus pathogen in the Pseudomonas syringae phylogenetic group.</title>
        <authorList>
            <person name="Busquets A."/>
            <person name="Gomila M."/>
            <person name="Beiki F."/>
            <person name="Mulet M."/>
            <person name="Rahimian H."/>
            <person name="Garcia-Valdes E."/>
            <person name="Lalucat J."/>
        </authorList>
    </citation>
    <scope>NUCLEOTIDE SEQUENCE [LARGE SCALE GENOMIC DNA]</scope>
    <source>
        <strain evidence="12 13">FBF102</strain>
    </source>
</reference>
<dbReference type="GO" id="GO:0008168">
    <property type="term" value="F:methyltransferase activity"/>
    <property type="evidence" value="ECO:0007669"/>
    <property type="project" value="UniProtKB-KW"/>
</dbReference>
<feature type="binding site" evidence="8 11">
    <location>
        <position position="114"/>
    </location>
    <ligand>
        <name>Mg(2+)</name>
        <dbReference type="ChEBI" id="CHEBI:18420"/>
    </ligand>
</feature>
<evidence type="ECO:0000256" key="7">
    <source>
        <dbReference type="ARBA" id="ARBA00056497"/>
    </source>
</evidence>
<dbReference type="UniPathway" id="UPA00028">
    <property type="reaction ID" value="UER00003"/>
</dbReference>
<comment type="similarity">
    <text evidence="2 8">Belongs to the PanB family.</text>
</comment>
<dbReference type="SUPFAM" id="SSF51621">
    <property type="entry name" value="Phosphoenolpyruvate/pyruvate domain"/>
    <property type="match status" value="1"/>
</dbReference>
<evidence type="ECO:0000256" key="9">
    <source>
        <dbReference type="PIRSR" id="PIRSR000388-1"/>
    </source>
</evidence>
<evidence type="ECO:0000256" key="4">
    <source>
        <dbReference type="ARBA" id="ARBA00022655"/>
    </source>
</evidence>
<organism evidence="12 13">
    <name type="scientific">Pseudomonas caspiana</name>
    <dbReference type="NCBI Taxonomy" id="1451454"/>
    <lineage>
        <taxon>Bacteria</taxon>
        <taxon>Pseudomonadati</taxon>
        <taxon>Pseudomonadota</taxon>
        <taxon>Gammaproteobacteria</taxon>
        <taxon>Pseudomonadales</taxon>
        <taxon>Pseudomonadaceae</taxon>
        <taxon>Pseudomonas</taxon>
    </lineage>
</organism>
<evidence type="ECO:0000256" key="2">
    <source>
        <dbReference type="ARBA" id="ARBA00008676"/>
    </source>
</evidence>
<evidence type="ECO:0000256" key="1">
    <source>
        <dbReference type="ARBA" id="ARBA00005033"/>
    </source>
</evidence>
<dbReference type="Pfam" id="PF02548">
    <property type="entry name" value="Pantoate_transf"/>
    <property type="match status" value="1"/>
</dbReference>
<accession>A0A1Y3P221</accession>
<dbReference type="NCBIfam" id="NF001452">
    <property type="entry name" value="PRK00311.1"/>
    <property type="match status" value="1"/>
</dbReference>
<evidence type="ECO:0000313" key="13">
    <source>
        <dbReference type="Proteomes" id="UP000195440"/>
    </source>
</evidence>
<proteinExistence type="inferred from homology"/>
<evidence type="ECO:0000256" key="3">
    <source>
        <dbReference type="ARBA" id="ARBA00011424"/>
    </source>
</evidence>
<evidence type="ECO:0000256" key="11">
    <source>
        <dbReference type="PIRSR" id="PIRSR000388-3"/>
    </source>
</evidence>
<evidence type="ECO:0000256" key="8">
    <source>
        <dbReference type="HAMAP-Rule" id="MF_00156"/>
    </source>
</evidence>
<keyword evidence="5 8" id="KW-0808">Transferase</keyword>
<feature type="active site" description="Proton acceptor" evidence="8 9">
    <location>
        <position position="181"/>
    </location>
</feature>
<dbReference type="GO" id="GO:0032259">
    <property type="term" value="P:methylation"/>
    <property type="evidence" value="ECO:0007669"/>
    <property type="project" value="UniProtKB-KW"/>
</dbReference>
<evidence type="ECO:0000256" key="5">
    <source>
        <dbReference type="ARBA" id="ARBA00022679"/>
    </source>
</evidence>
<dbReference type="InterPro" id="IPR015813">
    <property type="entry name" value="Pyrv/PenolPyrv_kinase-like_dom"/>
</dbReference>
<feature type="binding site" evidence="8 10">
    <location>
        <position position="84"/>
    </location>
    <ligand>
        <name>3-methyl-2-oxobutanoate</name>
        <dbReference type="ChEBI" id="CHEBI:11851"/>
    </ligand>
</feature>
<feature type="binding site" evidence="8 10">
    <location>
        <position position="112"/>
    </location>
    <ligand>
        <name>3-methyl-2-oxobutanoate</name>
        <dbReference type="ChEBI" id="CHEBI:11851"/>
    </ligand>
</feature>
<dbReference type="OrthoDB" id="9781789at2"/>
<dbReference type="Proteomes" id="UP000195440">
    <property type="component" value="Unassembled WGS sequence"/>
</dbReference>
<dbReference type="PANTHER" id="PTHR20881">
    <property type="entry name" value="3-METHYL-2-OXOBUTANOATE HYDROXYMETHYLTRANSFERASE"/>
    <property type="match status" value="1"/>
</dbReference>
<comment type="caution">
    <text evidence="12">The sequence shown here is derived from an EMBL/GenBank/DDBJ whole genome shotgun (WGS) entry which is preliminary data.</text>
</comment>
<name>A0A1Y3P221_9PSED</name>
<feature type="binding site" evidence="8 11">
    <location>
        <position position="45"/>
    </location>
    <ligand>
        <name>Mg(2+)</name>
        <dbReference type="ChEBI" id="CHEBI:18420"/>
    </ligand>
</feature>
<dbReference type="EC" id="2.1.2.11" evidence="8"/>
<keyword evidence="13" id="KW-1185">Reference proteome</keyword>
<keyword evidence="6 8" id="KW-0479">Metal-binding</keyword>
<keyword evidence="8 11" id="KW-0460">Magnesium</keyword>
<dbReference type="GO" id="GO:0000287">
    <property type="term" value="F:magnesium ion binding"/>
    <property type="evidence" value="ECO:0007669"/>
    <property type="project" value="TreeGrafter"/>
</dbReference>
<dbReference type="GO" id="GO:0005737">
    <property type="term" value="C:cytoplasm"/>
    <property type="evidence" value="ECO:0007669"/>
    <property type="project" value="UniProtKB-SubCell"/>
</dbReference>
<feature type="binding site" evidence="8 11">
    <location>
        <position position="84"/>
    </location>
    <ligand>
        <name>Mg(2+)</name>
        <dbReference type="ChEBI" id="CHEBI:18420"/>
    </ligand>
</feature>
<evidence type="ECO:0000256" key="6">
    <source>
        <dbReference type="ARBA" id="ARBA00022723"/>
    </source>
</evidence>
<dbReference type="RefSeq" id="WP_087266455.1">
    <property type="nucleotide sequence ID" value="NZ_JBJGBV010000009.1"/>
</dbReference>
<evidence type="ECO:0000256" key="10">
    <source>
        <dbReference type="PIRSR" id="PIRSR000388-2"/>
    </source>
</evidence>
<dbReference type="HAMAP" id="MF_00156">
    <property type="entry name" value="PanB"/>
    <property type="match status" value="1"/>
</dbReference>
<dbReference type="InterPro" id="IPR003700">
    <property type="entry name" value="Pantoate_hydroxy_MeTrfase"/>
</dbReference>
<gene>
    <name evidence="8 12" type="primary">panB</name>
    <name evidence="12" type="ORF">AUC60_10320</name>
</gene>
<dbReference type="PANTHER" id="PTHR20881:SF0">
    <property type="entry name" value="3-METHYL-2-OXOBUTANOATE HYDROXYMETHYLTRANSFERASE"/>
    <property type="match status" value="1"/>
</dbReference>